<dbReference type="RefSeq" id="WP_119431385.1">
    <property type="nucleotide sequence ID" value="NZ_QWGE01000002.1"/>
</dbReference>
<dbReference type="Proteomes" id="UP000266005">
    <property type="component" value="Unassembled WGS sequence"/>
</dbReference>
<evidence type="ECO:0000256" key="1">
    <source>
        <dbReference type="SAM" id="MobiDB-lite"/>
    </source>
</evidence>
<dbReference type="PROSITE" id="PS51257">
    <property type="entry name" value="PROKAR_LIPOPROTEIN"/>
    <property type="match status" value="1"/>
</dbReference>
<keyword evidence="2" id="KW-0732">Signal</keyword>
<organism evidence="3 4">
    <name type="scientific">Pontibacter oryzae</name>
    <dbReference type="NCBI Taxonomy" id="2304593"/>
    <lineage>
        <taxon>Bacteria</taxon>
        <taxon>Pseudomonadati</taxon>
        <taxon>Bacteroidota</taxon>
        <taxon>Cytophagia</taxon>
        <taxon>Cytophagales</taxon>
        <taxon>Hymenobacteraceae</taxon>
        <taxon>Pontibacter</taxon>
    </lineage>
</organism>
<feature type="signal peptide" evidence="2">
    <location>
        <begin position="1"/>
        <end position="21"/>
    </location>
</feature>
<evidence type="ECO:0000313" key="3">
    <source>
        <dbReference type="EMBL" id="RIJ41637.1"/>
    </source>
</evidence>
<evidence type="ECO:0000313" key="4">
    <source>
        <dbReference type="Proteomes" id="UP000266005"/>
    </source>
</evidence>
<dbReference type="EMBL" id="QWGE01000002">
    <property type="protein sequence ID" value="RIJ41637.1"/>
    <property type="molecule type" value="Genomic_DNA"/>
</dbReference>
<name>A0A399SID6_9BACT</name>
<accession>A0A399SID6</accession>
<feature type="compositionally biased region" description="Basic residues" evidence="1">
    <location>
        <begin position="68"/>
        <end position="80"/>
    </location>
</feature>
<evidence type="ECO:0000256" key="2">
    <source>
        <dbReference type="SAM" id="SignalP"/>
    </source>
</evidence>
<comment type="caution">
    <text evidence="3">The sequence shown here is derived from an EMBL/GenBank/DDBJ whole genome shotgun (WGS) entry which is preliminary data.</text>
</comment>
<evidence type="ECO:0008006" key="5">
    <source>
        <dbReference type="Google" id="ProtNLM"/>
    </source>
</evidence>
<feature type="chain" id="PRO_5017206818" description="Quinol oxidase subunit 4" evidence="2">
    <location>
        <begin position="22"/>
        <end position="80"/>
    </location>
</feature>
<reference evidence="4" key="1">
    <citation type="submission" date="2018-08" db="EMBL/GenBank/DDBJ databases">
        <title>Mucilaginibacter sp. MYSH2.</title>
        <authorList>
            <person name="Seo T."/>
        </authorList>
    </citation>
    <scope>NUCLEOTIDE SEQUENCE [LARGE SCALE GENOMIC DNA]</scope>
    <source>
        <strain evidence="4">KIRAN</strain>
    </source>
</reference>
<dbReference type="AlphaFoldDB" id="A0A399SID6"/>
<feature type="region of interest" description="Disordered" evidence="1">
    <location>
        <begin position="42"/>
        <end position="80"/>
    </location>
</feature>
<dbReference type="OrthoDB" id="976234at2"/>
<protein>
    <recommendedName>
        <fullName evidence="5">Quinol oxidase subunit 4</fullName>
    </recommendedName>
</protein>
<sequence>MAKNRLFFILGLALISSTVISCKPTCPIAACHVRMVHPHGQGEYRGRPFWKKQNPKMGQDLDKVSREKTHKGHSKSQNKE</sequence>
<keyword evidence="4" id="KW-1185">Reference proteome</keyword>
<proteinExistence type="predicted"/>
<gene>
    <name evidence="3" type="ORF">D1627_06300</name>
</gene>